<proteinExistence type="predicted"/>
<reference evidence="4" key="1">
    <citation type="submission" date="2017-06" db="EMBL/GenBank/DDBJ databases">
        <authorList>
            <person name="Varghese N."/>
            <person name="Submissions S."/>
        </authorList>
    </citation>
    <scope>NUCLEOTIDE SEQUENCE [LARGE SCALE GENOMIC DNA]</scope>
    <source>
        <strain evidence="4">CIP 108523</strain>
    </source>
</reference>
<dbReference type="InterPro" id="IPR013830">
    <property type="entry name" value="SGNH_hydro"/>
</dbReference>
<dbReference type="RefSeq" id="WP_089358648.1">
    <property type="nucleotide sequence ID" value="NZ_FZOG01000001.1"/>
</dbReference>
<dbReference type="PANTHER" id="PTHR30383:SF24">
    <property type="entry name" value="THIOESTERASE 1_PROTEASE 1_LYSOPHOSPHOLIPASE L1"/>
    <property type="match status" value="1"/>
</dbReference>
<keyword evidence="1" id="KW-0472">Membrane</keyword>
<dbReference type="Gene3D" id="3.40.50.1110">
    <property type="entry name" value="SGNH hydrolase"/>
    <property type="match status" value="1"/>
</dbReference>
<evidence type="ECO:0000256" key="1">
    <source>
        <dbReference type="SAM" id="Phobius"/>
    </source>
</evidence>
<protein>
    <submittedName>
        <fullName evidence="3">Lysophospholipase L1</fullName>
    </submittedName>
</protein>
<keyword evidence="1" id="KW-1133">Transmembrane helix</keyword>
<dbReference type="InterPro" id="IPR051532">
    <property type="entry name" value="Ester_Hydrolysis_Enzymes"/>
</dbReference>
<dbReference type="EMBL" id="FZOG01000001">
    <property type="protein sequence ID" value="SNR82887.1"/>
    <property type="molecule type" value="Genomic_DNA"/>
</dbReference>
<evidence type="ECO:0000313" key="4">
    <source>
        <dbReference type="Proteomes" id="UP000242915"/>
    </source>
</evidence>
<accession>A0A238ZHP9</accession>
<name>A0A238ZHP9_9PSED</name>
<feature type="transmembrane region" description="Helical" evidence="1">
    <location>
        <begin position="6"/>
        <end position="24"/>
    </location>
</feature>
<dbReference type="PANTHER" id="PTHR30383">
    <property type="entry name" value="THIOESTERASE 1/PROTEASE 1/LYSOPHOSPHOLIPASE L1"/>
    <property type="match status" value="1"/>
</dbReference>
<dbReference type="InterPro" id="IPR036514">
    <property type="entry name" value="SGNH_hydro_sf"/>
</dbReference>
<dbReference type="SUPFAM" id="SSF52266">
    <property type="entry name" value="SGNH hydrolase"/>
    <property type="match status" value="1"/>
</dbReference>
<dbReference type="CDD" id="cd01836">
    <property type="entry name" value="FeeA_FeeB_like"/>
    <property type="match status" value="1"/>
</dbReference>
<evidence type="ECO:0000313" key="3">
    <source>
        <dbReference type="EMBL" id="SNR82887.1"/>
    </source>
</evidence>
<dbReference type="Pfam" id="PF13472">
    <property type="entry name" value="Lipase_GDSL_2"/>
    <property type="match status" value="1"/>
</dbReference>
<keyword evidence="4" id="KW-1185">Reference proteome</keyword>
<gene>
    <name evidence="3" type="ORF">SAMN05216255_0439</name>
</gene>
<keyword evidence="1" id="KW-0812">Transmembrane</keyword>
<evidence type="ECO:0000259" key="2">
    <source>
        <dbReference type="Pfam" id="PF13472"/>
    </source>
</evidence>
<sequence>MNIQGWRWWLLVGLLSPLLLPLAIHTRRTALRLAPAAGPVRGLARPQYAGQPLRLLMLGESTVVGVGVSCLQQGLVGQLAEELAVRHRRPVAWWALGENGITAEQACQRLLPQVEVDGLDWVVLVFGVNDCTHLTGLRRWRSALCSLAAGLQARSGSLVLTGVPPLQHFSALPWLMRWLLGARAQQLDAQLQQVAAGCGAQYVPLRPRLAAGYLALDGYHPSSMGYRDWAQALADAISR</sequence>
<dbReference type="AlphaFoldDB" id="A0A238ZHP9"/>
<feature type="domain" description="SGNH hydrolase-type esterase" evidence="2">
    <location>
        <begin position="58"/>
        <end position="227"/>
    </location>
</feature>
<dbReference type="Proteomes" id="UP000242915">
    <property type="component" value="Unassembled WGS sequence"/>
</dbReference>
<dbReference type="GO" id="GO:0004622">
    <property type="term" value="F:phosphatidylcholine lysophospholipase activity"/>
    <property type="evidence" value="ECO:0007669"/>
    <property type="project" value="TreeGrafter"/>
</dbReference>
<organism evidence="3 4">
    <name type="scientific">Pseudomonas segetis</name>
    <dbReference type="NCBI Taxonomy" id="298908"/>
    <lineage>
        <taxon>Bacteria</taxon>
        <taxon>Pseudomonadati</taxon>
        <taxon>Pseudomonadota</taxon>
        <taxon>Gammaproteobacteria</taxon>
        <taxon>Pseudomonadales</taxon>
        <taxon>Pseudomonadaceae</taxon>
        <taxon>Pseudomonas</taxon>
    </lineage>
</organism>